<gene>
    <name evidence="2" type="ORF">HW242_07055</name>
</gene>
<dbReference type="AlphaFoldDB" id="A0A7M1MIT6"/>
<organism evidence="2 3">
    <name type="scientific">Campylobacter lari</name>
    <dbReference type="NCBI Taxonomy" id="201"/>
    <lineage>
        <taxon>Bacteria</taxon>
        <taxon>Pseudomonadati</taxon>
        <taxon>Campylobacterota</taxon>
        <taxon>Epsilonproteobacteria</taxon>
        <taxon>Campylobacterales</taxon>
        <taxon>Campylobacteraceae</taxon>
        <taxon>Campylobacter</taxon>
    </lineage>
</organism>
<keyword evidence="2" id="KW-0808">Transferase</keyword>
<dbReference type="InterPro" id="IPR013217">
    <property type="entry name" value="Methyltransf_12"/>
</dbReference>
<dbReference type="InterPro" id="IPR029063">
    <property type="entry name" value="SAM-dependent_MTases_sf"/>
</dbReference>
<dbReference type="Gene3D" id="3.40.50.150">
    <property type="entry name" value="Vaccinia Virus protein VP39"/>
    <property type="match status" value="1"/>
</dbReference>
<reference evidence="2 3" key="1">
    <citation type="submission" date="2020-10" db="EMBL/GenBank/DDBJ databases">
        <title>Campylobacter and Helicobacter PacBio genomes.</title>
        <authorList>
            <person name="Lane C."/>
        </authorList>
    </citation>
    <scope>NUCLEOTIDE SEQUENCE [LARGE SCALE GENOMIC DNA]</scope>
    <source>
        <strain evidence="2 3">2014D-0218</strain>
    </source>
</reference>
<dbReference type="GO" id="GO:0008168">
    <property type="term" value="F:methyltransferase activity"/>
    <property type="evidence" value="ECO:0007669"/>
    <property type="project" value="UniProtKB-KW"/>
</dbReference>
<proteinExistence type="predicted"/>
<keyword evidence="2" id="KW-0489">Methyltransferase</keyword>
<accession>A0A7M1MIT6</accession>
<evidence type="ECO:0000313" key="2">
    <source>
        <dbReference type="EMBL" id="QOQ99454.1"/>
    </source>
</evidence>
<dbReference type="EMBL" id="CP063088">
    <property type="protein sequence ID" value="QOQ99454.1"/>
    <property type="molecule type" value="Genomic_DNA"/>
</dbReference>
<evidence type="ECO:0000259" key="1">
    <source>
        <dbReference type="Pfam" id="PF08242"/>
    </source>
</evidence>
<dbReference type="Pfam" id="PF08242">
    <property type="entry name" value="Methyltransf_12"/>
    <property type="match status" value="1"/>
</dbReference>
<evidence type="ECO:0000313" key="3">
    <source>
        <dbReference type="Proteomes" id="UP000594890"/>
    </source>
</evidence>
<protein>
    <submittedName>
        <fullName evidence="2">Class I SAM-dependent methyltransferase</fullName>
    </submittedName>
</protein>
<name>A0A7M1MIT6_CAMLA</name>
<sequence>MNNELWEKIYKERSKCTLYPNENFVSFFYRNFINKNLENINILEIGCGWGNNLKFLKQEGYDPIGTDFSQEAIEHLKKQNYNVFCEDIAKINMEKYHSKFDLIYACGVLECNDIINIQKILLFCNIALKDNGKLYIFSTNNDFYDKVLVPTPITQEIFLSALKQNNIKFNDIQIDYLTKTFNNQTQTIKLIEIICTK</sequence>
<dbReference type="CDD" id="cd02440">
    <property type="entry name" value="AdoMet_MTases"/>
    <property type="match status" value="1"/>
</dbReference>
<dbReference type="GO" id="GO:0032259">
    <property type="term" value="P:methylation"/>
    <property type="evidence" value="ECO:0007669"/>
    <property type="project" value="UniProtKB-KW"/>
</dbReference>
<dbReference type="Proteomes" id="UP000594890">
    <property type="component" value="Chromosome"/>
</dbReference>
<dbReference type="SUPFAM" id="SSF53335">
    <property type="entry name" value="S-adenosyl-L-methionine-dependent methyltransferases"/>
    <property type="match status" value="1"/>
</dbReference>
<feature type="domain" description="Methyltransferase type 12" evidence="1">
    <location>
        <begin position="43"/>
        <end position="134"/>
    </location>
</feature>